<accession>A0A815V5A8</accession>
<reference evidence="1" key="1">
    <citation type="submission" date="2021-02" db="EMBL/GenBank/DDBJ databases">
        <authorList>
            <person name="Nowell W R."/>
        </authorList>
    </citation>
    <scope>NUCLEOTIDE SEQUENCE</scope>
</reference>
<dbReference type="Proteomes" id="UP000663852">
    <property type="component" value="Unassembled WGS sequence"/>
</dbReference>
<proteinExistence type="predicted"/>
<evidence type="ECO:0000313" key="1">
    <source>
        <dbReference type="EMBL" id="CAF1530125.1"/>
    </source>
</evidence>
<dbReference type="EMBL" id="CAJNOJ010000869">
    <property type="protein sequence ID" value="CAF1530125.1"/>
    <property type="molecule type" value="Genomic_DNA"/>
</dbReference>
<comment type="caution">
    <text evidence="1">The sequence shown here is derived from an EMBL/GenBank/DDBJ whole genome shotgun (WGS) entry which is preliminary data.</text>
</comment>
<dbReference type="AlphaFoldDB" id="A0A815V5A8"/>
<organism evidence="1 2">
    <name type="scientific">Adineta ricciae</name>
    <name type="common">Rotifer</name>
    <dbReference type="NCBI Taxonomy" id="249248"/>
    <lineage>
        <taxon>Eukaryota</taxon>
        <taxon>Metazoa</taxon>
        <taxon>Spiralia</taxon>
        <taxon>Gnathifera</taxon>
        <taxon>Rotifera</taxon>
        <taxon>Eurotatoria</taxon>
        <taxon>Bdelloidea</taxon>
        <taxon>Adinetida</taxon>
        <taxon>Adinetidae</taxon>
        <taxon>Adineta</taxon>
    </lineage>
</organism>
<evidence type="ECO:0000313" key="2">
    <source>
        <dbReference type="Proteomes" id="UP000663852"/>
    </source>
</evidence>
<gene>
    <name evidence="1" type="ORF">EDS130_LOCUS44506</name>
</gene>
<protein>
    <submittedName>
        <fullName evidence="1">Uncharacterized protein</fullName>
    </submittedName>
</protein>
<name>A0A815V5A8_ADIRI</name>
<sequence>MRKKYYITQRNTKQLTKEQTKEEIVVDSYTWCITSYPWPIQDYNTMIFIGSARRRAEAQTRQSFTQHIREQ</sequence>